<dbReference type="InterPro" id="IPR053924">
    <property type="entry name" value="RecX_HTH_2nd"/>
</dbReference>
<keyword evidence="4 5" id="KW-0963">Cytoplasm</keyword>
<evidence type="ECO:0000256" key="5">
    <source>
        <dbReference type="HAMAP-Rule" id="MF_01114"/>
    </source>
</evidence>
<dbReference type="GO" id="GO:0006282">
    <property type="term" value="P:regulation of DNA repair"/>
    <property type="evidence" value="ECO:0007669"/>
    <property type="project" value="UniProtKB-UniRule"/>
</dbReference>
<evidence type="ECO:0000256" key="4">
    <source>
        <dbReference type="ARBA" id="ARBA00022490"/>
    </source>
</evidence>
<comment type="caution">
    <text evidence="8">The sequence shown here is derived from an EMBL/GenBank/DDBJ whole genome shotgun (WGS) entry which is preliminary data.</text>
</comment>
<feature type="domain" description="RecX third three-helical" evidence="7">
    <location>
        <begin position="156"/>
        <end position="202"/>
    </location>
</feature>
<dbReference type="AlphaFoldDB" id="A0A1G1V3A4"/>
<gene>
    <name evidence="5" type="primary">recX</name>
    <name evidence="8" type="ORF">A2782_03565</name>
</gene>
<dbReference type="GO" id="GO:0005737">
    <property type="term" value="C:cytoplasm"/>
    <property type="evidence" value="ECO:0007669"/>
    <property type="project" value="UniProtKB-SubCell"/>
</dbReference>
<comment type="subcellular location">
    <subcellularLocation>
        <location evidence="1 5">Cytoplasm</location>
    </subcellularLocation>
</comment>
<dbReference type="EMBL" id="MHBW01000004">
    <property type="protein sequence ID" value="OGY09836.1"/>
    <property type="molecule type" value="Genomic_DNA"/>
</dbReference>
<evidence type="ECO:0000259" key="7">
    <source>
        <dbReference type="Pfam" id="PF21981"/>
    </source>
</evidence>
<dbReference type="STRING" id="1797513.A2782_03565"/>
<evidence type="ECO:0000256" key="2">
    <source>
        <dbReference type="ARBA" id="ARBA00009695"/>
    </source>
</evidence>
<dbReference type="Pfam" id="PF21981">
    <property type="entry name" value="RecX_HTH3"/>
    <property type="match status" value="1"/>
</dbReference>
<evidence type="ECO:0000313" key="8">
    <source>
        <dbReference type="EMBL" id="OGY09836.1"/>
    </source>
</evidence>
<evidence type="ECO:0000256" key="1">
    <source>
        <dbReference type="ARBA" id="ARBA00004496"/>
    </source>
</evidence>
<dbReference type="Proteomes" id="UP000177967">
    <property type="component" value="Unassembled WGS sequence"/>
</dbReference>
<evidence type="ECO:0000256" key="3">
    <source>
        <dbReference type="ARBA" id="ARBA00018111"/>
    </source>
</evidence>
<reference evidence="8 9" key="1">
    <citation type="journal article" date="2016" name="Nat. Commun.">
        <title>Thousands of microbial genomes shed light on interconnected biogeochemical processes in an aquifer system.</title>
        <authorList>
            <person name="Anantharaman K."/>
            <person name="Brown C.T."/>
            <person name="Hug L.A."/>
            <person name="Sharon I."/>
            <person name="Castelle C.J."/>
            <person name="Probst A.J."/>
            <person name="Thomas B.C."/>
            <person name="Singh A."/>
            <person name="Wilkins M.J."/>
            <person name="Karaoz U."/>
            <person name="Brodie E.L."/>
            <person name="Williams K.H."/>
            <person name="Hubbard S.S."/>
            <person name="Banfield J.F."/>
        </authorList>
    </citation>
    <scope>NUCLEOTIDE SEQUENCE [LARGE SCALE GENOMIC DNA]</scope>
</reference>
<dbReference type="HAMAP" id="MF_01114">
    <property type="entry name" value="RecX"/>
    <property type="match status" value="1"/>
</dbReference>
<dbReference type="Gene3D" id="1.10.10.10">
    <property type="entry name" value="Winged helix-like DNA-binding domain superfamily/Winged helix DNA-binding domain"/>
    <property type="match status" value="3"/>
</dbReference>
<comment type="similarity">
    <text evidence="2 5">Belongs to the RecX family.</text>
</comment>
<protein>
    <recommendedName>
        <fullName evidence="3 5">Regulatory protein RecX</fullName>
    </recommendedName>
</protein>
<dbReference type="PANTHER" id="PTHR33602:SF1">
    <property type="entry name" value="REGULATORY PROTEIN RECX FAMILY PROTEIN"/>
    <property type="match status" value="1"/>
</dbReference>
<sequence length="211" mass="25022">MPTITRLIQQKKQKRVNVYLDGKFAFGVTLESTLENHLKVGMELSTQKIEELRGKDYTDKIYVRLLSFASRRSHSKKEFEQWFRKKNVDPNIQDPLLARLSKVGLLNEEEFARWWVEQRVTFRSMPPKMLKMELRSKGIKDEIIEQVLQENEAPSEVELARKVLKKRFGKIPQNIRDLKEKKRIYDFLLRRGFSYSVIKDVLAGDSLEEYN</sequence>
<comment type="function">
    <text evidence="5">Modulates RecA activity.</text>
</comment>
<accession>A0A1G1V3A4</accession>
<evidence type="ECO:0000259" key="6">
    <source>
        <dbReference type="Pfam" id="PF02631"/>
    </source>
</evidence>
<evidence type="ECO:0000313" key="9">
    <source>
        <dbReference type="Proteomes" id="UP000177967"/>
    </source>
</evidence>
<feature type="domain" description="RecX second three-helical" evidence="6">
    <location>
        <begin position="107"/>
        <end position="148"/>
    </location>
</feature>
<dbReference type="Pfam" id="PF02631">
    <property type="entry name" value="RecX_HTH2"/>
    <property type="match status" value="1"/>
</dbReference>
<dbReference type="InterPro" id="IPR053925">
    <property type="entry name" value="RecX_HTH_3rd"/>
</dbReference>
<organism evidence="8 9">
    <name type="scientific">Candidatus Blackburnbacteria bacterium RIFCSPHIGHO2_01_FULL_43_15b</name>
    <dbReference type="NCBI Taxonomy" id="1797513"/>
    <lineage>
        <taxon>Bacteria</taxon>
        <taxon>Candidatus Blackburniibacteriota</taxon>
    </lineage>
</organism>
<dbReference type="PANTHER" id="PTHR33602">
    <property type="entry name" value="REGULATORY PROTEIN RECX FAMILY PROTEIN"/>
    <property type="match status" value="1"/>
</dbReference>
<dbReference type="InterPro" id="IPR003783">
    <property type="entry name" value="Regulatory_RecX"/>
</dbReference>
<proteinExistence type="inferred from homology"/>
<dbReference type="InterPro" id="IPR036388">
    <property type="entry name" value="WH-like_DNA-bd_sf"/>
</dbReference>
<name>A0A1G1V3A4_9BACT</name>